<feature type="compositionally biased region" description="Basic and acidic residues" evidence="1">
    <location>
        <begin position="167"/>
        <end position="183"/>
    </location>
</feature>
<accession>A0A0S3SJM6</accession>
<dbReference type="EMBL" id="AP015040">
    <property type="protein sequence ID" value="BAT93046.1"/>
    <property type="molecule type" value="Genomic_DNA"/>
</dbReference>
<dbReference type="Proteomes" id="UP000291084">
    <property type="component" value="Chromosome 7"/>
</dbReference>
<organism evidence="2 3">
    <name type="scientific">Vigna angularis var. angularis</name>
    <dbReference type="NCBI Taxonomy" id="157739"/>
    <lineage>
        <taxon>Eukaryota</taxon>
        <taxon>Viridiplantae</taxon>
        <taxon>Streptophyta</taxon>
        <taxon>Embryophyta</taxon>
        <taxon>Tracheophyta</taxon>
        <taxon>Spermatophyta</taxon>
        <taxon>Magnoliopsida</taxon>
        <taxon>eudicotyledons</taxon>
        <taxon>Gunneridae</taxon>
        <taxon>Pentapetalae</taxon>
        <taxon>rosids</taxon>
        <taxon>fabids</taxon>
        <taxon>Fabales</taxon>
        <taxon>Fabaceae</taxon>
        <taxon>Papilionoideae</taxon>
        <taxon>50 kb inversion clade</taxon>
        <taxon>NPAAA clade</taxon>
        <taxon>indigoferoid/millettioid clade</taxon>
        <taxon>Phaseoleae</taxon>
        <taxon>Vigna</taxon>
    </lineage>
</organism>
<sequence length="271" mass="29899">MHTREKLVKRGGGALTASDMGFVAMFHAQQNDMSSTISSGRAEIEARLAKAELVVQRIRDELKDFIVDTKFNRACWQAYLAECGRNGVTARPLSEAMLIDVVRDFGPELRQRAILAHLELPGNRSALEDYCNTQIGFLEARQDHRGAKRFRSLMDAVGAEVFIPVSDSKEGGDGKSNTSRDAEAGGEDQIFSQVDPVTAFGKHTQRRVVTYKPRPTLSRTSKLSFLSPALLLSNLRLAVVREQQGVDRRAIPVASEIANRKVHATMHHGGS</sequence>
<gene>
    <name evidence="2" type="primary">Vigan.07G193600</name>
    <name evidence="2" type="ORF">VIGAN_07193600</name>
</gene>
<evidence type="ECO:0000313" key="2">
    <source>
        <dbReference type="EMBL" id="BAT93046.1"/>
    </source>
</evidence>
<evidence type="ECO:0000256" key="1">
    <source>
        <dbReference type="SAM" id="MobiDB-lite"/>
    </source>
</evidence>
<name>A0A0S3SJM6_PHAAN</name>
<feature type="region of interest" description="Disordered" evidence="1">
    <location>
        <begin position="165"/>
        <end position="188"/>
    </location>
</feature>
<dbReference type="AlphaFoldDB" id="A0A0S3SJM6"/>
<proteinExistence type="predicted"/>
<reference evidence="2 3" key="1">
    <citation type="journal article" date="2015" name="Sci. Rep.">
        <title>The power of single molecule real-time sequencing technology in the de novo assembly of a eukaryotic genome.</title>
        <authorList>
            <person name="Sakai H."/>
            <person name="Naito K."/>
            <person name="Ogiso-Tanaka E."/>
            <person name="Takahashi Y."/>
            <person name="Iseki K."/>
            <person name="Muto C."/>
            <person name="Satou K."/>
            <person name="Teruya K."/>
            <person name="Shiroma A."/>
            <person name="Shimoji M."/>
            <person name="Hirano T."/>
            <person name="Itoh T."/>
            <person name="Kaga A."/>
            <person name="Tomooka N."/>
        </authorList>
    </citation>
    <scope>NUCLEOTIDE SEQUENCE [LARGE SCALE GENOMIC DNA]</scope>
    <source>
        <strain evidence="3">cv. Shumari</strain>
    </source>
</reference>
<protein>
    <submittedName>
        <fullName evidence="2">Uncharacterized protein</fullName>
    </submittedName>
</protein>
<evidence type="ECO:0000313" key="3">
    <source>
        <dbReference type="Proteomes" id="UP000291084"/>
    </source>
</evidence>
<keyword evidence="3" id="KW-1185">Reference proteome</keyword>